<dbReference type="OrthoDB" id="1693637at2759"/>
<dbReference type="STRING" id="35608.A0A2U1PE05"/>
<dbReference type="PANTHER" id="PTHR46310:SF5">
    <property type="entry name" value="OUTER ENVELOPE PROTEIN 64, CHLOROPLASTIC"/>
    <property type="match status" value="1"/>
</dbReference>
<dbReference type="PANTHER" id="PTHR46310">
    <property type="entry name" value="AMIDASE 1"/>
    <property type="match status" value="1"/>
</dbReference>
<feature type="transmembrane region" description="Helical" evidence="1">
    <location>
        <begin position="6"/>
        <end position="26"/>
    </location>
</feature>
<evidence type="ECO:0000313" key="3">
    <source>
        <dbReference type="Proteomes" id="UP000245207"/>
    </source>
</evidence>
<keyword evidence="1" id="KW-0812">Transmembrane</keyword>
<dbReference type="EMBL" id="PKPP01001283">
    <property type="protein sequence ID" value="PWA83994.1"/>
    <property type="molecule type" value="Genomic_DNA"/>
</dbReference>
<accession>A0A2U1PE05</accession>
<keyword evidence="1" id="KW-0472">Membrane</keyword>
<dbReference type="InterPro" id="IPR036928">
    <property type="entry name" value="AS_sf"/>
</dbReference>
<dbReference type="Proteomes" id="UP000245207">
    <property type="component" value="Unassembled WGS sequence"/>
</dbReference>
<keyword evidence="1" id="KW-1133">Transmembrane helix</keyword>
<comment type="caution">
    <text evidence="2">The sequence shown here is derived from an EMBL/GenBank/DDBJ whole genome shotgun (WGS) entry which is preliminary data.</text>
</comment>
<reference evidence="2 3" key="1">
    <citation type="journal article" date="2018" name="Mol. Plant">
        <title>The genome of Artemisia annua provides insight into the evolution of Asteraceae family and artemisinin biosynthesis.</title>
        <authorList>
            <person name="Shen Q."/>
            <person name="Zhang L."/>
            <person name="Liao Z."/>
            <person name="Wang S."/>
            <person name="Yan T."/>
            <person name="Shi P."/>
            <person name="Liu M."/>
            <person name="Fu X."/>
            <person name="Pan Q."/>
            <person name="Wang Y."/>
            <person name="Lv Z."/>
            <person name="Lu X."/>
            <person name="Zhang F."/>
            <person name="Jiang W."/>
            <person name="Ma Y."/>
            <person name="Chen M."/>
            <person name="Hao X."/>
            <person name="Li L."/>
            <person name="Tang Y."/>
            <person name="Lv G."/>
            <person name="Zhou Y."/>
            <person name="Sun X."/>
            <person name="Brodelius P.E."/>
            <person name="Rose J.K.C."/>
            <person name="Tang K."/>
        </authorList>
    </citation>
    <scope>NUCLEOTIDE SEQUENCE [LARGE SCALE GENOMIC DNA]</scope>
    <source>
        <strain evidence="3">cv. Huhao1</strain>
        <tissue evidence="2">Leaf</tissue>
    </source>
</reference>
<proteinExistence type="predicted"/>
<evidence type="ECO:0000313" key="2">
    <source>
        <dbReference type="EMBL" id="PWA83994.1"/>
    </source>
</evidence>
<keyword evidence="3" id="KW-1185">Reference proteome</keyword>
<protein>
    <submittedName>
        <fullName evidence="2">Amidase</fullName>
    </submittedName>
</protein>
<gene>
    <name evidence="2" type="ORF">CTI12_AA163620</name>
</gene>
<name>A0A2U1PE05_ARTAN</name>
<organism evidence="2 3">
    <name type="scientific">Artemisia annua</name>
    <name type="common">Sweet wormwood</name>
    <dbReference type="NCBI Taxonomy" id="35608"/>
    <lineage>
        <taxon>Eukaryota</taxon>
        <taxon>Viridiplantae</taxon>
        <taxon>Streptophyta</taxon>
        <taxon>Embryophyta</taxon>
        <taxon>Tracheophyta</taxon>
        <taxon>Spermatophyta</taxon>
        <taxon>Magnoliopsida</taxon>
        <taxon>eudicotyledons</taxon>
        <taxon>Gunneridae</taxon>
        <taxon>Pentapetalae</taxon>
        <taxon>asterids</taxon>
        <taxon>campanulids</taxon>
        <taxon>Asterales</taxon>
        <taxon>Asteraceae</taxon>
        <taxon>Asteroideae</taxon>
        <taxon>Anthemideae</taxon>
        <taxon>Artemisiinae</taxon>
        <taxon>Artemisia</taxon>
    </lineage>
</organism>
<sequence>MTSSSSAAPNLWVLLGLSLAGIVLMAKKFKNKVVKADFGAFVKRFEILPPPQPLPPKAPHPLTGLSFAVSDLFDIDGLVTGFGNPEWEKTHEAASQTSSVVSALVDGGATCVGTTVVDDMAFGPTAYSGTVRRRFSSAGAMAQAQNAKDRVTLLLRPEPRDPLDMMQNGSCSILDQRFLYEKDESEFEEGEGEGALDRQQIEEDLFNHINAQQL</sequence>
<dbReference type="AlphaFoldDB" id="A0A2U1PE05"/>
<evidence type="ECO:0000256" key="1">
    <source>
        <dbReference type="SAM" id="Phobius"/>
    </source>
</evidence>
<dbReference type="SUPFAM" id="SSF75304">
    <property type="entry name" value="Amidase signature (AS) enzymes"/>
    <property type="match status" value="1"/>
</dbReference>
<dbReference type="Gene3D" id="3.90.1300.10">
    <property type="entry name" value="Amidase signature (AS) domain"/>
    <property type="match status" value="1"/>
</dbReference>